<protein>
    <submittedName>
        <fullName evidence="1">Uncharacterized protein</fullName>
    </submittedName>
</protein>
<dbReference type="AlphaFoldDB" id="A0A834J532"/>
<reference evidence="1" key="1">
    <citation type="journal article" date="2020" name="G3 (Bethesda)">
        <title>High-Quality Assemblies for Three Invasive Social Wasps from the &lt;i&gt;Vespula&lt;/i&gt; Genus.</title>
        <authorList>
            <person name="Harrop T.W.R."/>
            <person name="Guhlin J."/>
            <person name="McLaughlin G.M."/>
            <person name="Permina E."/>
            <person name="Stockwell P."/>
            <person name="Gilligan J."/>
            <person name="Le Lec M.F."/>
            <person name="Gruber M.A.M."/>
            <person name="Quinn O."/>
            <person name="Lovegrove M."/>
            <person name="Duncan E.J."/>
            <person name="Remnant E.J."/>
            <person name="Van Eeckhoven J."/>
            <person name="Graham B."/>
            <person name="Knapp R.A."/>
            <person name="Langford K.W."/>
            <person name="Kronenberg Z."/>
            <person name="Press M.O."/>
            <person name="Eacker S.M."/>
            <person name="Wilson-Rankin E.E."/>
            <person name="Purcell J."/>
            <person name="Lester P.J."/>
            <person name="Dearden P.K."/>
        </authorList>
    </citation>
    <scope>NUCLEOTIDE SEQUENCE</scope>
    <source>
        <strain evidence="1">Marl-1</strain>
    </source>
</reference>
<dbReference type="EMBL" id="JACSEA010000021">
    <property type="protein sequence ID" value="KAF7380757.1"/>
    <property type="molecule type" value="Genomic_DNA"/>
</dbReference>
<comment type="caution">
    <text evidence="1">The sequence shown here is derived from an EMBL/GenBank/DDBJ whole genome shotgun (WGS) entry which is preliminary data.</text>
</comment>
<name>A0A834J532_VESVU</name>
<keyword evidence="2" id="KW-1185">Reference proteome</keyword>
<evidence type="ECO:0000313" key="1">
    <source>
        <dbReference type="EMBL" id="KAF7380757.1"/>
    </source>
</evidence>
<sequence>MVPMLTERLATTYNNLIDKLRIEATAISAVLEVTATIIIVATAIATKVDRVIQTALTVTRTAAATTTEVAASVSISVSVSVSISVSASKIDTLLAIARGTLIAGELSNVL</sequence>
<evidence type="ECO:0000313" key="2">
    <source>
        <dbReference type="Proteomes" id="UP000614350"/>
    </source>
</evidence>
<gene>
    <name evidence="1" type="ORF">HZH66_014133</name>
</gene>
<dbReference type="Proteomes" id="UP000614350">
    <property type="component" value="Unassembled WGS sequence"/>
</dbReference>
<proteinExistence type="predicted"/>
<organism evidence="1 2">
    <name type="scientific">Vespula vulgaris</name>
    <name type="common">Yellow jacket</name>
    <name type="synonym">Wasp</name>
    <dbReference type="NCBI Taxonomy" id="7454"/>
    <lineage>
        <taxon>Eukaryota</taxon>
        <taxon>Metazoa</taxon>
        <taxon>Ecdysozoa</taxon>
        <taxon>Arthropoda</taxon>
        <taxon>Hexapoda</taxon>
        <taxon>Insecta</taxon>
        <taxon>Pterygota</taxon>
        <taxon>Neoptera</taxon>
        <taxon>Endopterygota</taxon>
        <taxon>Hymenoptera</taxon>
        <taxon>Apocrita</taxon>
        <taxon>Aculeata</taxon>
        <taxon>Vespoidea</taxon>
        <taxon>Vespidae</taxon>
        <taxon>Vespinae</taxon>
        <taxon>Vespula</taxon>
    </lineage>
</organism>
<accession>A0A834J532</accession>